<dbReference type="Proteomes" id="UP000029443">
    <property type="component" value="Unassembled WGS sequence"/>
</dbReference>
<accession>A0ABR4W9P1</accession>
<keyword evidence="2" id="KW-1185">Reference proteome</keyword>
<protein>
    <submittedName>
        <fullName evidence="1">Uncharacterized protein</fullName>
    </submittedName>
</protein>
<organism evidence="1 2">
    <name type="scientific">Alcanivorax jadensis T9</name>
    <dbReference type="NCBI Taxonomy" id="1177181"/>
    <lineage>
        <taxon>Bacteria</taxon>
        <taxon>Pseudomonadati</taxon>
        <taxon>Pseudomonadota</taxon>
        <taxon>Gammaproteobacteria</taxon>
        <taxon>Oceanospirillales</taxon>
        <taxon>Alcanivoracaceae</taxon>
        <taxon>Alcanivorax</taxon>
    </lineage>
</organism>
<dbReference type="EMBL" id="ARXU01000014">
    <property type="protein sequence ID" value="KGD60098.1"/>
    <property type="molecule type" value="Genomic_DNA"/>
</dbReference>
<reference evidence="1 2" key="1">
    <citation type="submission" date="2012-09" db="EMBL/GenBank/DDBJ databases">
        <title>Genome Sequence of alkane-degrading Bacterium Alcanivorax jadensis T9.</title>
        <authorList>
            <person name="Lai Q."/>
            <person name="Shao Z."/>
        </authorList>
    </citation>
    <scope>NUCLEOTIDE SEQUENCE [LARGE SCALE GENOMIC DNA]</scope>
    <source>
        <strain evidence="1 2">T9</strain>
    </source>
</reference>
<evidence type="ECO:0000313" key="1">
    <source>
        <dbReference type="EMBL" id="KGD60098.1"/>
    </source>
</evidence>
<name>A0ABR4W9P1_9GAMM</name>
<dbReference type="RefSeq" id="WP_156964914.1">
    <property type="nucleotide sequence ID" value="NZ_ARXU01000014.1"/>
</dbReference>
<gene>
    <name evidence="1" type="ORF">T9A_02856</name>
</gene>
<proteinExistence type="predicted"/>
<sequence length="123" mass="13852">MAFIPLAFVGLFIILAVWAVRSPKSRTDKEVGLTPQFEEICGGRIGMMNYTWPLVRHSIYDDFIVIKCLGGCYTIPRNSVKVERGDGVLSNGVLYKSPKYLGQELRIWTSSKNVVLEVLERNA</sequence>
<evidence type="ECO:0000313" key="2">
    <source>
        <dbReference type="Proteomes" id="UP000029443"/>
    </source>
</evidence>
<comment type="caution">
    <text evidence="1">The sequence shown here is derived from an EMBL/GenBank/DDBJ whole genome shotgun (WGS) entry which is preliminary data.</text>
</comment>